<protein>
    <submittedName>
        <fullName evidence="3">OmpA family protein</fullName>
    </submittedName>
</protein>
<dbReference type="GO" id="GO:0016020">
    <property type="term" value="C:membrane"/>
    <property type="evidence" value="ECO:0007669"/>
    <property type="project" value="UniProtKB-UniRule"/>
</dbReference>
<dbReference type="PRINTS" id="PR01023">
    <property type="entry name" value="NAFLGMOTY"/>
</dbReference>
<evidence type="ECO:0000313" key="4">
    <source>
        <dbReference type="Proteomes" id="UP000593915"/>
    </source>
</evidence>
<keyword evidence="1" id="KW-0472">Membrane</keyword>
<evidence type="ECO:0000259" key="2">
    <source>
        <dbReference type="PROSITE" id="PS51123"/>
    </source>
</evidence>
<evidence type="ECO:0000313" key="3">
    <source>
        <dbReference type="EMBL" id="QOW60253.1"/>
    </source>
</evidence>
<dbReference type="InterPro" id="IPR006665">
    <property type="entry name" value="OmpA-like"/>
</dbReference>
<dbReference type="SUPFAM" id="SSF103088">
    <property type="entry name" value="OmpA-like"/>
    <property type="match status" value="1"/>
</dbReference>
<reference evidence="3 4" key="1">
    <citation type="submission" date="2020-09" db="EMBL/GenBank/DDBJ databases">
        <title>Characterization of Treponema spp. from bovine digital dermatitis in Korea.</title>
        <authorList>
            <person name="Espiritu H.M."/>
            <person name="Cho Y.I."/>
            <person name="Mamuad L."/>
        </authorList>
    </citation>
    <scope>NUCLEOTIDE SEQUENCE [LARGE SCALE GENOMIC DNA]</scope>
    <source>
        <strain evidence="3 4">KS1</strain>
    </source>
</reference>
<gene>
    <name evidence="3" type="ORF">IFE08_10515</name>
</gene>
<dbReference type="RefSeq" id="WP_024465969.1">
    <property type="nucleotide sequence ID" value="NZ_CP061839.1"/>
</dbReference>
<organism evidence="3 4">
    <name type="scientific">Treponema pedis</name>
    <dbReference type="NCBI Taxonomy" id="409322"/>
    <lineage>
        <taxon>Bacteria</taxon>
        <taxon>Pseudomonadati</taxon>
        <taxon>Spirochaetota</taxon>
        <taxon>Spirochaetia</taxon>
        <taxon>Spirochaetales</taxon>
        <taxon>Treponemataceae</taxon>
        <taxon>Treponema</taxon>
    </lineage>
</organism>
<dbReference type="InterPro" id="IPR036737">
    <property type="entry name" value="OmpA-like_sf"/>
</dbReference>
<evidence type="ECO:0000256" key="1">
    <source>
        <dbReference type="PROSITE-ProRule" id="PRU00473"/>
    </source>
</evidence>
<sequence>MKKKFILLPILLLISVNIKIFSYEPALESSSVQNWKEGTIFSVISLDIDKSGLQLPGDRNASFELIERYMPSLLKDIYLSIIVDSSHRLGNYLAEKKVNLNNLNKIIEQGKFTSPSFSTDLKKALVKNGTPMSELAKLFIKHKTPYTPAIPPSTAVSKTYSGILIDARGALPVHGEYTEEQLNPCIFPKIWNTEMSCIYEKNMVEPEIAAKKGIAVYSSTLDEAEYRDRIGTNPLRVIARGVFGQNRTDPIISLSDSAQILSRPENLKLLREGKIVIICDENMLTVTEPFTPPDENYYFVYHDIELLLEKEKTNGIEVTNPNNKVKITMYDIRFVADMPDILPEEMGKIDIIAEALLKVGPYAKFLIEGHTANLNRPADEKILSVKRAEKIADEISKRGINRERIYTEGYGSTQPIAPSDTEEHRARNRRVVITVIRE</sequence>
<proteinExistence type="predicted"/>
<name>A0A7S6WN85_9SPIR</name>
<dbReference type="PANTHER" id="PTHR30329:SF21">
    <property type="entry name" value="LIPOPROTEIN YIAD-RELATED"/>
    <property type="match status" value="1"/>
</dbReference>
<dbReference type="Proteomes" id="UP000593915">
    <property type="component" value="Chromosome"/>
</dbReference>
<dbReference type="EMBL" id="CP061839">
    <property type="protein sequence ID" value="QOW60253.1"/>
    <property type="molecule type" value="Genomic_DNA"/>
</dbReference>
<dbReference type="PANTHER" id="PTHR30329">
    <property type="entry name" value="STATOR ELEMENT OF FLAGELLAR MOTOR COMPLEX"/>
    <property type="match status" value="1"/>
</dbReference>
<dbReference type="CDD" id="cd07185">
    <property type="entry name" value="OmpA_C-like"/>
    <property type="match status" value="1"/>
</dbReference>
<dbReference type="GeneID" id="301090936"/>
<dbReference type="Gene3D" id="3.30.1330.60">
    <property type="entry name" value="OmpA-like domain"/>
    <property type="match status" value="1"/>
</dbReference>
<dbReference type="PROSITE" id="PS51123">
    <property type="entry name" value="OMPA_2"/>
    <property type="match status" value="1"/>
</dbReference>
<dbReference type="AlphaFoldDB" id="A0A7S6WN85"/>
<feature type="domain" description="OmpA-like" evidence="2">
    <location>
        <begin position="321"/>
        <end position="438"/>
    </location>
</feature>
<dbReference type="Pfam" id="PF00691">
    <property type="entry name" value="OmpA"/>
    <property type="match status" value="1"/>
</dbReference>
<dbReference type="InterPro" id="IPR050330">
    <property type="entry name" value="Bact_OuterMem_StrucFunc"/>
</dbReference>
<accession>A0A7S6WN85</accession>